<dbReference type="InterPro" id="IPR036689">
    <property type="entry name" value="ESAT-6-like_sf"/>
</dbReference>
<dbReference type="EMBL" id="QNRE01000015">
    <property type="protein sequence ID" value="RBO85270.1"/>
    <property type="molecule type" value="Genomic_DNA"/>
</dbReference>
<feature type="compositionally biased region" description="Low complexity" evidence="2">
    <location>
        <begin position="97"/>
        <end position="106"/>
    </location>
</feature>
<reference evidence="3 4" key="1">
    <citation type="submission" date="2018-06" db="EMBL/GenBank/DDBJ databases">
        <title>Genomic Encyclopedia of Type Strains, Phase IV (KMG-IV): sequencing the most valuable type-strain genomes for metagenomic binning, comparative biology and taxonomic classification.</title>
        <authorList>
            <person name="Goeker M."/>
        </authorList>
    </citation>
    <scope>NUCLEOTIDE SEQUENCE [LARGE SCALE GENOMIC DNA]</scope>
    <source>
        <strain evidence="3 4">DSM 44599</strain>
    </source>
</reference>
<dbReference type="Pfam" id="PF06013">
    <property type="entry name" value="WXG100"/>
    <property type="match status" value="1"/>
</dbReference>
<keyword evidence="4" id="KW-1185">Reference proteome</keyword>
<organism evidence="3 4">
    <name type="scientific">Nocardia puris</name>
    <dbReference type="NCBI Taxonomy" id="208602"/>
    <lineage>
        <taxon>Bacteria</taxon>
        <taxon>Bacillati</taxon>
        <taxon>Actinomycetota</taxon>
        <taxon>Actinomycetes</taxon>
        <taxon>Mycobacteriales</taxon>
        <taxon>Nocardiaceae</taxon>
        <taxon>Nocardia</taxon>
    </lineage>
</organism>
<evidence type="ECO:0000313" key="3">
    <source>
        <dbReference type="EMBL" id="RBO85270.1"/>
    </source>
</evidence>
<sequence length="106" mass="11513">MAEGSLQADPAALRQAATDLRGHHFRLHEALSAIRAEHENLAQLWTGPAADHASAVWEELRPRLGQHIDKISEFATSLTTTANTLTEQDDQNADTVTSTTSSLDLP</sequence>
<dbReference type="SUPFAM" id="SSF140453">
    <property type="entry name" value="EsxAB dimer-like"/>
    <property type="match status" value="1"/>
</dbReference>
<dbReference type="Proteomes" id="UP000252586">
    <property type="component" value="Unassembled WGS sequence"/>
</dbReference>
<evidence type="ECO:0000256" key="2">
    <source>
        <dbReference type="SAM" id="MobiDB-lite"/>
    </source>
</evidence>
<evidence type="ECO:0000313" key="4">
    <source>
        <dbReference type="Proteomes" id="UP000252586"/>
    </source>
</evidence>
<dbReference type="OrthoDB" id="9934032at2"/>
<proteinExistence type="inferred from homology"/>
<dbReference type="AlphaFoldDB" id="A0A366D5G8"/>
<gene>
    <name evidence="3" type="ORF">DFR74_115118</name>
</gene>
<dbReference type="STRING" id="1210090.GCA_001613185_03078"/>
<name>A0A366D5G8_9NOCA</name>
<dbReference type="NCBIfam" id="TIGR03930">
    <property type="entry name" value="WXG100_ESAT6"/>
    <property type="match status" value="1"/>
</dbReference>
<dbReference type="RefSeq" id="WP_067509202.1">
    <property type="nucleotide sequence ID" value="NZ_QNRE01000015.1"/>
</dbReference>
<protein>
    <recommendedName>
        <fullName evidence="1">ESAT-6-like protein</fullName>
    </recommendedName>
</protein>
<accession>A0A366D5G8</accession>
<feature type="region of interest" description="Disordered" evidence="2">
    <location>
        <begin position="82"/>
        <end position="106"/>
    </location>
</feature>
<comment type="caution">
    <text evidence="3">The sequence shown here is derived from an EMBL/GenBank/DDBJ whole genome shotgun (WGS) entry which is preliminary data.</text>
</comment>
<comment type="similarity">
    <text evidence="1">Belongs to the WXG100 family.</text>
</comment>
<evidence type="ECO:0000256" key="1">
    <source>
        <dbReference type="RuleBase" id="RU362001"/>
    </source>
</evidence>
<dbReference type="InterPro" id="IPR010310">
    <property type="entry name" value="T7SS_ESAT-6-like"/>
</dbReference>
<dbReference type="Gene3D" id="1.10.287.1060">
    <property type="entry name" value="ESAT-6-like"/>
    <property type="match status" value="1"/>
</dbReference>